<dbReference type="AlphaFoldDB" id="A0A134A8R1"/>
<evidence type="ECO:0000313" key="3">
    <source>
        <dbReference type="Proteomes" id="UP000070483"/>
    </source>
</evidence>
<feature type="domain" description="Macro" evidence="1">
    <location>
        <begin position="1"/>
        <end position="185"/>
    </location>
</feature>
<dbReference type="RefSeq" id="WP_060918168.1">
    <property type="nucleotide sequence ID" value="NZ_KQ960084.1"/>
</dbReference>
<accession>A0A134A8R1</accession>
<dbReference type="STRING" id="157687.HMPREF3180_01517"/>
<dbReference type="Proteomes" id="UP000070483">
    <property type="component" value="Unassembled WGS sequence"/>
</dbReference>
<organism evidence="2 3">
    <name type="scientific">Leptotrichia wadei</name>
    <dbReference type="NCBI Taxonomy" id="157687"/>
    <lineage>
        <taxon>Bacteria</taxon>
        <taxon>Fusobacteriati</taxon>
        <taxon>Fusobacteriota</taxon>
        <taxon>Fusobacteriia</taxon>
        <taxon>Fusobacteriales</taxon>
        <taxon>Leptotrichiaceae</taxon>
        <taxon>Leptotrichia</taxon>
    </lineage>
</organism>
<dbReference type="InterPro" id="IPR002589">
    <property type="entry name" value="Macro_dom"/>
</dbReference>
<name>A0A134A8R1_9FUSO</name>
<gene>
    <name evidence="2" type="ORF">HMPREF3180_01517</name>
</gene>
<evidence type="ECO:0000313" key="2">
    <source>
        <dbReference type="EMBL" id="KXB64109.1"/>
    </source>
</evidence>
<dbReference type="EMBL" id="LSDD01000105">
    <property type="protein sequence ID" value="KXB64109.1"/>
    <property type="molecule type" value="Genomic_DNA"/>
</dbReference>
<dbReference type="PROSITE" id="PS51154">
    <property type="entry name" value="MACRO"/>
    <property type="match status" value="1"/>
</dbReference>
<dbReference type="PANTHER" id="PTHR11106:SF27">
    <property type="entry name" value="MACRO DOMAIN-CONTAINING PROTEIN"/>
    <property type="match status" value="1"/>
</dbReference>
<dbReference type="Gene3D" id="3.40.220.10">
    <property type="entry name" value="Leucine Aminopeptidase, subunit E, domain 1"/>
    <property type="match status" value="1"/>
</dbReference>
<comment type="caution">
    <text evidence="2">The sequence shown here is derived from an EMBL/GenBank/DDBJ whole genome shotgun (WGS) entry which is preliminary data.</text>
</comment>
<sequence length="188" mass="20965">MKPKNLKNRIVLVKGDITEYPADVIVNAANSSLLGGSGVDGAIHRKGGKEITEDCMKIRASQGKCNVGEAVITRAGNMPFKNVIHTVGPVWQSGKNNEVKLFVEKLLKNAYISSLELAEKNKLKNISFPNISTGVYRFPKDLAAKTAINAVIEYLKKNDFIEKVNFVCFENENFEIYRKLLEEKGIYK</sequence>
<dbReference type="SUPFAM" id="SSF52949">
    <property type="entry name" value="Macro domain-like"/>
    <property type="match status" value="1"/>
</dbReference>
<protein>
    <submittedName>
        <fullName evidence="2">Macro domain protein</fullName>
    </submittedName>
</protein>
<dbReference type="Pfam" id="PF01661">
    <property type="entry name" value="Macro"/>
    <property type="match status" value="1"/>
</dbReference>
<dbReference type="PANTHER" id="PTHR11106">
    <property type="entry name" value="GANGLIOSIDE INDUCED DIFFERENTIATION ASSOCIATED PROTEIN 2-RELATED"/>
    <property type="match status" value="1"/>
</dbReference>
<proteinExistence type="predicted"/>
<evidence type="ECO:0000259" key="1">
    <source>
        <dbReference type="PROSITE" id="PS51154"/>
    </source>
</evidence>
<dbReference type="SMART" id="SM00506">
    <property type="entry name" value="A1pp"/>
    <property type="match status" value="1"/>
</dbReference>
<dbReference type="InterPro" id="IPR043472">
    <property type="entry name" value="Macro_dom-like"/>
</dbReference>
<dbReference type="OrthoDB" id="6194521at2"/>
<reference evidence="3" key="1">
    <citation type="submission" date="2016-01" db="EMBL/GenBank/DDBJ databases">
        <authorList>
            <person name="Mitreva M."/>
            <person name="Pepin K.H."/>
            <person name="Mihindukulasuriya K.A."/>
            <person name="Fulton R."/>
            <person name="Fronick C."/>
            <person name="O'Laughlin M."/>
            <person name="Miner T."/>
            <person name="Herter B."/>
            <person name="Rosa B.A."/>
            <person name="Cordes M."/>
            <person name="Tomlinson C."/>
            <person name="Wollam A."/>
            <person name="Palsikar V.B."/>
            <person name="Mardis E.R."/>
            <person name="Wilson R.K."/>
        </authorList>
    </citation>
    <scope>NUCLEOTIDE SEQUENCE [LARGE SCALE GENOMIC DNA]</scope>
    <source>
        <strain evidence="3">KA00185</strain>
    </source>
</reference>
<dbReference type="CDD" id="cd02908">
    <property type="entry name" value="Macro_OAADPr_deacetylase"/>
    <property type="match status" value="1"/>
</dbReference>
<keyword evidence="3" id="KW-1185">Reference proteome</keyword>
<dbReference type="PATRIC" id="fig|157687.3.peg.1509"/>